<evidence type="ECO:0000256" key="1">
    <source>
        <dbReference type="SAM" id="Phobius"/>
    </source>
</evidence>
<dbReference type="STRING" id="479433.Caci_5694"/>
<keyword evidence="3" id="KW-1185">Reference proteome</keyword>
<keyword evidence="1" id="KW-1133">Transmembrane helix</keyword>
<organism evidence="2 3">
    <name type="scientific">Catenulispora acidiphila (strain DSM 44928 / JCM 14897 / NBRC 102108 / NRRL B-24433 / ID139908)</name>
    <dbReference type="NCBI Taxonomy" id="479433"/>
    <lineage>
        <taxon>Bacteria</taxon>
        <taxon>Bacillati</taxon>
        <taxon>Actinomycetota</taxon>
        <taxon>Actinomycetes</taxon>
        <taxon>Catenulisporales</taxon>
        <taxon>Catenulisporaceae</taxon>
        <taxon>Catenulispora</taxon>
    </lineage>
</organism>
<dbReference type="AlphaFoldDB" id="C7QCA4"/>
<dbReference type="OrthoDB" id="3531923at2"/>
<feature type="transmembrane region" description="Helical" evidence="1">
    <location>
        <begin position="6"/>
        <end position="27"/>
    </location>
</feature>
<dbReference type="KEGG" id="cai:Caci_5694"/>
<dbReference type="HOGENOM" id="CLU_1458814_0_0_11"/>
<dbReference type="EMBL" id="CP001700">
    <property type="protein sequence ID" value="ACU74552.1"/>
    <property type="molecule type" value="Genomic_DNA"/>
</dbReference>
<gene>
    <name evidence="2" type="ordered locus">Caci_5694</name>
</gene>
<dbReference type="RefSeq" id="WP_015794281.1">
    <property type="nucleotide sequence ID" value="NC_013131.1"/>
</dbReference>
<keyword evidence="1" id="KW-0472">Membrane</keyword>
<proteinExistence type="predicted"/>
<protein>
    <recommendedName>
        <fullName evidence="4">Thioredoxin domain-containing protein</fullName>
    </recommendedName>
</protein>
<keyword evidence="1" id="KW-0812">Transmembrane</keyword>
<evidence type="ECO:0000313" key="2">
    <source>
        <dbReference type="EMBL" id="ACU74552.1"/>
    </source>
</evidence>
<dbReference type="eggNOG" id="ENOG50341B4">
    <property type="taxonomic scope" value="Bacteria"/>
</dbReference>
<sequence length="185" mass="19536" precursor="true">MTTVVYAIIALLGVVVFLLFGAQIELFRTVEQIRDYAGLIDRPEPVSLGAAVGTAPSDYGLPAYLDSAHRAVVLFLSDKCATCRSIAAALDGALPRGVVVVIDAGPNGTPDLTLAFQLDPERTVVDAGRTIMDALGLNITPLGVVVQDGRLVRASTLPSTRQLYTLIEATNTSIGSRARELSQNV</sequence>
<dbReference type="Proteomes" id="UP000000851">
    <property type="component" value="Chromosome"/>
</dbReference>
<dbReference type="InterPro" id="IPR036249">
    <property type="entry name" value="Thioredoxin-like_sf"/>
</dbReference>
<evidence type="ECO:0000313" key="3">
    <source>
        <dbReference type="Proteomes" id="UP000000851"/>
    </source>
</evidence>
<reference evidence="2 3" key="1">
    <citation type="journal article" date="2009" name="Stand. Genomic Sci.">
        <title>Complete genome sequence of Catenulispora acidiphila type strain (ID 139908).</title>
        <authorList>
            <person name="Copeland A."/>
            <person name="Lapidus A."/>
            <person name="Glavina Del Rio T."/>
            <person name="Nolan M."/>
            <person name="Lucas S."/>
            <person name="Chen F."/>
            <person name="Tice H."/>
            <person name="Cheng J.F."/>
            <person name="Bruce D."/>
            <person name="Goodwin L."/>
            <person name="Pitluck S."/>
            <person name="Mikhailova N."/>
            <person name="Pati A."/>
            <person name="Ivanova N."/>
            <person name="Mavromatis K."/>
            <person name="Chen A."/>
            <person name="Palaniappan K."/>
            <person name="Chain P."/>
            <person name="Land M."/>
            <person name="Hauser L."/>
            <person name="Chang Y.J."/>
            <person name="Jeffries C.D."/>
            <person name="Chertkov O."/>
            <person name="Brettin T."/>
            <person name="Detter J.C."/>
            <person name="Han C."/>
            <person name="Ali Z."/>
            <person name="Tindall B.J."/>
            <person name="Goker M."/>
            <person name="Bristow J."/>
            <person name="Eisen J.A."/>
            <person name="Markowitz V."/>
            <person name="Hugenholtz P."/>
            <person name="Kyrpides N.C."/>
            <person name="Klenk H.P."/>
        </authorList>
    </citation>
    <scope>NUCLEOTIDE SEQUENCE [LARGE SCALE GENOMIC DNA]</scope>
    <source>
        <strain evidence="3">DSM 44928 / JCM 14897 / NBRC 102108 / NRRL B-24433 / ID139908</strain>
    </source>
</reference>
<evidence type="ECO:0008006" key="4">
    <source>
        <dbReference type="Google" id="ProtNLM"/>
    </source>
</evidence>
<dbReference type="InParanoid" id="C7QCA4"/>
<accession>C7QCA4</accession>
<name>C7QCA4_CATAD</name>
<dbReference type="SUPFAM" id="SSF52833">
    <property type="entry name" value="Thioredoxin-like"/>
    <property type="match status" value="1"/>
</dbReference>